<dbReference type="AlphaFoldDB" id="A0A7K1U8A6"/>
<accession>A0A7K1U8A6</accession>
<feature type="transmembrane region" description="Helical" evidence="1">
    <location>
        <begin position="43"/>
        <end position="64"/>
    </location>
</feature>
<dbReference type="Pfam" id="PF12725">
    <property type="entry name" value="DUF3810"/>
    <property type="match status" value="1"/>
</dbReference>
<dbReference type="Proteomes" id="UP000461730">
    <property type="component" value="Unassembled WGS sequence"/>
</dbReference>
<name>A0A7K1U8A6_9BACT</name>
<proteinExistence type="predicted"/>
<evidence type="ECO:0000256" key="1">
    <source>
        <dbReference type="SAM" id="Phobius"/>
    </source>
</evidence>
<keyword evidence="3" id="KW-1185">Reference proteome</keyword>
<evidence type="ECO:0000313" key="2">
    <source>
        <dbReference type="EMBL" id="MVT10510.1"/>
    </source>
</evidence>
<feature type="transmembrane region" description="Helical" evidence="1">
    <location>
        <begin position="126"/>
        <end position="145"/>
    </location>
</feature>
<evidence type="ECO:0000313" key="3">
    <source>
        <dbReference type="Proteomes" id="UP000461730"/>
    </source>
</evidence>
<protein>
    <submittedName>
        <fullName evidence="2">DUF3810 family protein</fullName>
    </submittedName>
</protein>
<dbReference type="EMBL" id="WRXN01000009">
    <property type="protein sequence ID" value="MVT10510.1"/>
    <property type="molecule type" value="Genomic_DNA"/>
</dbReference>
<feature type="transmembrane region" description="Helical" evidence="1">
    <location>
        <begin position="93"/>
        <end position="114"/>
    </location>
</feature>
<keyword evidence="1" id="KW-1133">Transmembrane helix</keyword>
<gene>
    <name evidence="2" type="ORF">GO493_19715</name>
</gene>
<reference evidence="2 3" key="1">
    <citation type="submission" date="2019-12" db="EMBL/GenBank/DDBJ databases">
        <title>Chitinophaga sp. strain ysch24 (GDMCC 1.1355), whole genome shotgun sequence.</title>
        <authorList>
            <person name="Zhang X."/>
        </authorList>
    </citation>
    <scope>NUCLEOTIDE SEQUENCE [LARGE SCALE GENOMIC DNA]</scope>
    <source>
        <strain evidence="3">ysch24</strain>
    </source>
</reference>
<dbReference type="RefSeq" id="WP_317165446.1">
    <property type="nucleotide sequence ID" value="NZ_WRXN01000009.1"/>
</dbReference>
<keyword evidence="1" id="KW-0472">Membrane</keyword>
<comment type="caution">
    <text evidence="2">The sequence shown here is derived from an EMBL/GenBank/DDBJ whole genome shotgun (WGS) entry which is preliminary data.</text>
</comment>
<sequence length="390" mass="45176">MCIFIPDWQERAVVSSPNKISSVIFCTGYMDTKIKIRHTGVRILITVLCILTFNILLAFSHRFAEFYFHRLFNSISSFLRQVLGKVPFSIGDVIYGAWIITAGIYLLKLCYKIVKRKWNLLGLQLLRGIQSLLTIYLAFLLLWGFNYDRSSLEKDLQLEVTSYGKEQLYRLTDTLLQQVNADRYALGDTMNAIHPGADSARMFQQAILAYEKAGQEWPSLQYRNPCIKPSLYSHWLNYMGVGGYLNPFTGEAQVNVTTPGFLHPFTICHEMAHQLGYAPEEEANFVGYLVAVNDTSPRFRYAANFEMFMYSVRQLRRQDTTLAGQLWRRAVPGIKADVRQLREFYEQYRGPVDNYTAMIYDQYLKANKQEMGIRSYSEVVGWLIAYFKIR</sequence>
<dbReference type="InterPro" id="IPR024294">
    <property type="entry name" value="DUF3810"/>
</dbReference>
<organism evidence="2 3">
    <name type="scientific">Chitinophaga tropicalis</name>
    <dbReference type="NCBI Taxonomy" id="2683588"/>
    <lineage>
        <taxon>Bacteria</taxon>
        <taxon>Pseudomonadati</taxon>
        <taxon>Bacteroidota</taxon>
        <taxon>Chitinophagia</taxon>
        <taxon>Chitinophagales</taxon>
        <taxon>Chitinophagaceae</taxon>
        <taxon>Chitinophaga</taxon>
    </lineage>
</organism>
<keyword evidence="1" id="KW-0812">Transmembrane</keyword>